<feature type="compositionally biased region" description="Polar residues" evidence="1">
    <location>
        <begin position="1"/>
        <end position="10"/>
    </location>
</feature>
<dbReference type="OrthoDB" id="2269034at2759"/>
<reference evidence="2 3" key="1">
    <citation type="journal article" date="2019" name="New Phytol.">
        <title>Comparative genomics reveals unique wood-decay strategies and fruiting body development in the Schizophyllaceae.</title>
        <authorList>
            <person name="Almasi E."/>
            <person name="Sahu N."/>
            <person name="Krizsan K."/>
            <person name="Balint B."/>
            <person name="Kovacs G.M."/>
            <person name="Kiss B."/>
            <person name="Cseklye J."/>
            <person name="Drula E."/>
            <person name="Henrissat B."/>
            <person name="Nagy I."/>
            <person name="Chovatia M."/>
            <person name="Adam C."/>
            <person name="LaButti K."/>
            <person name="Lipzen A."/>
            <person name="Riley R."/>
            <person name="Grigoriev I.V."/>
            <person name="Nagy L.G."/>
        </authorList>
    </citation>
    <scope>NUCLEOTIDE SEQUENCE [LARGE SCALE GENOMIC DNA]</scope>
    <source>
        <strain evidence="2 3">NL-1724</strain>
    </source>
</reference>
<accession>A0A550BUI6</accession>
<protein>
    <submittedName>
        <fullName evidence="2">Uncharacterized protein</fullName>
    </submittedName>
</protein>
<sequence>MENAQGQNAQPHLEPGKQVPCLSDLHTDPPVKLDIQAAATGPIRRLPMELLSKVFCHYVEDWVDGRTRVVIRMLSRVCTLWRATARNTPQLWTCVNLSSPPGLLDLQIILSGSLPLTIYHLMWESPYRLNRQLARLQAYAARWGGLTLAGSCGMLTDIHPADLSSLFWARIDLETYAYDTLKFLKAASNLRQLSILLEVDLYRTSTAMCTTFLGLPPLPCLTVLSLSLGEKCDLSVNAILQGLVQCAATLQQLEISVHENSKSLLSSPPPDDVTPILLPQLRRAILPHDTHTILEGIDCPALEEIKFYDVDYCLFDPFFTLYQLMDRSKPPLHTLVLDCVYGFDDNCFDTCLNKLDNLVILTIVEADDGHGWLHEESGVEFIEFMESGSLLPKLTTFNICSDTLDASDGAHVRLAEMTSARMKGSPCFTWMRLWRDDRHWIEHTKKHPEIVLTDGELEGRRRGWF</sequence>
<dbReference type="InterPro" id="IPR036047">
    <property type="entry name" value="F-box-like_dom_sf"/>
</dbReference>
<comment type="caution">
    <text evidence="2">The sequence shown here is derived from an EMBL/GenBank/DDBJ whole genome shotgun (WGS) entry which is preliminary data.</text>
</comment>
<dbReference type="EMBL" id="VDMD01000077">
    <property type="protein sequence ID" value="TRM56218.1"/>
    <property type="molecule type" value="Genomic_DNA"/>
</dbReference>
<name>A0A550BUI6_9AGAR</name>
<dbReference type="Proteomes" id="UP000320762">
    <property type="component" value="Unassembled WGS sequence"/>
</dbReference>
<feature type="region of interest" description="Disordered" evidence="1">
    <location>
        <begin position="1"/>
        <end position="21"/>
    </location>
</feature>
<evidence type="ECO:0000313" key="3">
    <source>
        <dbReference type="Proteomes" id="UP000320762"/>
    </source>
</evidence>
<proteinExistence type="predicted"/>
<dbReference type="Gene3D" id="1.20.1280.50">
    <property type="match status" value="1"/>
</dbReference>
<evidence type="ECO:0000256" key="1">
    <source>
        <dbReference type="SAM" id="MobiDB-lite"/>
    </source>
</evidence>
<organism evidence="2 3">
    <name type="scientific">Schizophyllum amplum</name>
    <dbReference type="NCBI Taxonomy" id="97359"/>
    <lineage>
        <taxon>Eukaryota</taxon>
        <taxon>Fungi</taxon>
        <taxon>Dikarya</taxon>
        <taxon>Basidiomycota</taxon>
        <taxon>Agaricomycotina</taxon>
        <taxon>Agaricomycetes</taxon>
        <taxon>Agaricomycetidae</taxon>
        <taxon>Agaricales</taxon>
        <taxon>Schizophyllaceae</taxon>
        <taxon>Schizophyllum</taxon>
    </lineage>
</organism>
<dbReference type="AlphaFoldDB" id="A0A550BUI6"/>
<keyword evidence="3" id="KW-1185">Reference proteome</keyword>
<evidence type="ECO:0000313" key="2">
    <source>
        <dbReference type="EMBL" id="TRM56218.1"/>
    </source>
</evidence>
<dbReference type="SUPFAM" id="SSF81383">
    <property type="entry name" value="F-box domain"/>
    <property type="match status" value="1"/>
</dbReference>
<gene>
    <name evidence="2" type="ORF">BD626DRAFT_520397</name>
</gene>